<evidence type="ECO:0000256" key="5">
    <source>
        <dbReference type="ARBA" id="ARBA00022643"/>
    </source>
</evidence>
<evidence type="ECO:0000256" key="8">
    <source>
        <dbReference type="ARBA" id="ARBA00031155"/>
    </source>
</evidence>
<dbReference type="SUPFAM" id="SSF51412">
    <property type="entry name" value="Inosine monophosphate dehydrogenase (IMPDH)"/>
    <property type="match status" value="1"/>
</dbReference>
<dbReference type="PANTHER" id="PTHR42747:SF3">
    <property type="entry name" value="NITRONATE MONOOXYGENASE-RELATED"/>
    <property type="match status" value="1"/>
</dbReference>
<evidence type="ECO:0000313" key="11">
    <source>
        <dbReference type="Proteomes" id="UP000278351"/>
    </source>
</evidence>
<evidence type="ECO:0000256" key="3">
    <source>
        <dbReference type="ARBA" id="ARBA00022575"/>
    </source>
</evidence>
<gene>
    <name evidence="10" type="ORF">EGT74_05990</name>
</gene>
<dbReference type="GO" id="GO:0009636">
    <property type="term" value="P:response to toxic substance"/>
    <property type="evidence" value="ECO:0007669"/>
    <property type="project" value="UniProtKB-KW"/>
</dbReference>
<dbReference type="OrthoDB" id="9778912at2"/>
<dbReference type="RefSeq" id="WP_123845599.1">
    <property type="nucleotide sequence ID" value="NZ_RPDH01000001.1"/>
</dbReference>
<keyword evidence="3" id="KW-0216">Detoxification</keyword>
<dbReference type="Proteomes" id="UP000278351">
    <property type="component" value="Unassembled WGS sequence"/>
</dbReference>
<proteinExistence type="inferred from homology"/>
<organism evidence="10 11">
    <name type="scientific">Chitinophaga lutea</name>
    <dbReference type="NCBI Taxonomy" id="2488634"/>
    <lineage>
        <taxon>Bacteria</taxon>
        <taxon>Pseudomonadati</taxon>
        <taxon>Bacteroidota</taxon>
        <taxon>Chitinophagia</taxon>
        <taxon>Chitinophagales</taxon>
        <taxon>Chitinophagaceae</taxon>
        <taxon>Chitinophaga</taxon>
    </lineage>
</organism>
<dbReference type="EMBL" id="RPDH01000001">
    <property type="protein sequence ID" value="RPE13083.1"/>
    <property type="molecule type" value="Genomic_DNA"/>
</dbReference>
<dbReference type="InterPro" id="IPR004136">
    <property type="entry name" value="NMO"/>
</dbReference>
<sequence>MWHKTPVTQLLNIRYPIFQGPFGGGYSTPALTAAVSNEGGLGGYGAYTQTPEEIAAACDEIKTLTGQPFALNLWVNDVDDARYSNGEFKALATIYKPYFDELGIPLPEPPAPVTSQFERQVEMVLRIKPAVFSFVFGIPGQGILKECKKQGIKTVGGATTLDEALALEEAGVDMIIATGFEAGGHRPSFLRKAASSLTGTFALIPQVADGVSVPVIAAGGIADGRGIVAALTLGASAVQLGTAFLACEESGAPAVHKAALFSQQARYTTLTEVATGRLGRGLNSRLAEEMTAHAPFPLHGRFLSSLRTAALAQGKHDLVTFWSGQAAPLIKHRQADELFRNLVAQTEDILEKRGA</sequence>
<keyword evidence="11" id="KW-1185">Reference proteome</keyword>
<dbReference type="PANTHER" id="PTHR42747">
    <property type="entry name" value="NITRONATE MONOOXYGENASE-RELATED"/>
    <property type="match status" value="1"/>
</dbReference>
<name>A0A3N4PWB6_9BACT</name>
<keyword evidence="7 10" id="KW-0503">Monooxygenase</keyword>
<comment type="catalytic activity">
    <reaction evidence="9">
        <text>3 propionate 3-nitronate + 3 O2 + H2O = 3 3-oxopropanoate + 2 nitrate + nitrite + H2O2 + 3 H(+)</text>
        <dbReference type="Rhea" id="RHEA:57332"/>
        <dbReference type="ChEBI" id="CHEBI:15377"/>
        <dbReference type="ChEBI" id="CHEBI:15378"/>
        <dbReference type="ChEBI" id="CHEBI:15379"/>
        <dbReference type="ChEBI" id="CHEBI:16240"/>
        <dbReference type="ChEBI" id="CHEBI:16301"/>
        <dbReference type="ChEBI" id="CHEBI:17632"/>
        <dbReference type="ChEBI" id="CHEBI:33190"/>
        <dbReference type="ChEBI" id="CHEBI:136067"/>
    </reaction>
</comment>
<keyword evidence="4" id="KW-0285">Flavoprotein</keyword>
<evidence type="ECO:0000313" key="10">
    <source>
        <dbReference type="EMBL" id="RPE13083.1"/>
    </source>
</evidence>
<accession>A0A3N4PWB6</accession>
<comment type="caution">
    <text evidence="10">The sequence shown here is derived from an EMBL/GenBank/DDBJ whole genome shotgun (WGS) entry which is preliminary data.</text>
</comment>
<keyword evidence="6" id="KW-0560">Oxidoreductase</keyword>
<comment type="cofactor">
    <cofactor evidence="1">
        <name>FMN</name>
        <dbReference type="ChEBI" id="CHEBI:58210"/>
    </cofactor>
</comment>
<dbReference type="AlphaFoldDB" id="A0A3N4PWB6"/>
<protein>
    <recommendedName>
        <fullName evidence="8">Propionate 3-nitronate monooxygenase</fullName>
    </recommendedName>
</protein>
<evidence type="ECO:0000256" key="2">
    <source>
        <dbReference type="ARBA" id="ARBA00009881"/>
    </source>
</evidence>
<dbReference type="Pfam" id="PF03060">
    <property type="entry name" value="NMO"/>
    <property type="match status" value="1"/>
</dbReference>
<evidence type="ECO:0000256" key="1">
    <source>
        <dbReference type="ARBA" id="ARBA00001917"/>
    </source>
</evidence>
<evidence type="ECO:0000256" key="4">
    <source>
        <dbReference type="ARBA" id="ARBA00022630"/>
    </source>
</evidence>
<dbReference type="Gene3D" id="3.20.20.70">
    <property type="entry name" value="Aldolase class I"/>
    <property type="match status" value="1"/>
</dbReference>
<keyword evidence="5" id="KW-0288">FMN</keyword>
<dbReference type="InterPro" id="IPR013785">
    <property type="entry name" value="Aldolase_TIM"/>
</dbReference>
<evidence type="ECO:0000256" key="9">
    <source>
        <dbReference type="ARBA" id="ARBA00049401"/>
    </source>
</evidence>
<reference evidence="10 11" key="1">
    <citation type="submission" date="2018-11" db="EMBL/GenBank/DDBJ databases">
        <title>Chitinophaga lutea sp.nov., isolate from arsenic contaminated soil.</title>
        <authorList>
            <person name="Zong Y."/>
        </authorList>
    </citation>
    <scope>NUCLEOTIDE SEQUENCE [LARGE SCALE GENOMIC DNA]</scope>
    <source>
        <strain evidence="10 11">ZY74</strain>
    </source>
</reference>
<evidence type="ECO:0000256" key="6">
    <source>
        <dbReference type="ARBA" id="ARBA00023002"/>
    </source>
</evidence>
<dbReference type="CDD" id="cd04730">
    <property type="entry name" value="NPD_like"/>
    <property type="match status" value="1"/>
</dbReference>
<dbReference type="GO" id="GO:0018580">
    <property type="term" value="F:nitronate monooxygenase activity"/>
    <property type="evidence" value="ECO:0007669"/>
    <property type="project" value="InterPro"/>
</dbReference>
<comment type="similarity">
    <text evidence="2">Belongs to the nitronate monooxygenase family. NMO class I subfamily.</text>
</comment>
<evidence type="ECO:0000256" key="7">
    <source>
        <dbReference type="ARBA" id="ARBA00023033"/>
    </source>
</evidence>